<evidence type="ECO:0000313" key="4">
    <source>
        <dbReference type="Proteomes" id="UP000318815"/>
    </source>
</evidence>
<evidence type="ECO:0000256" key="1">
    <source>
        <dbReference type="SAM" id="Phobius"/>
    </source>
</evidence>
<dbReference type="Gene3D" id="2.30.42.10">
    <property type="match status" value="1"/>
</dbReference>
<sequence length="304" mass="33467">MGFSKCNVNYRHMRIAAPGFVYFNFLFIYCPPKFVPVNTTLTIKNKQIMSKLLQTLTLASITCFAFSSATIAQDKSGDKLGEYDEIVIKRNTNKDGKVTIEIKDGNVLVDGEKMDAYKDGDISVYRRRIRPVDGNTFNFAMPPGGGGIQLFNEDDDGDDDAMAIKPGKAVLGVFTEKKEAVGVTVREVAKGTPAEKAGLLAGDVITKVDADKINEPKELFEKIGAHDPGDKVTITYLRDKKKIPRLLRWMKEKEKVHWSCSLVITGTSVVCHVAVLISEMAAPVKVSRVRVSIVISVVSTITMT</sequence>
<keyword evidence="1" id="KW-0472">Membrane</keyword>
<dbReference type="InterPro" id="IPR001478">
    <property type="entry name" value="PDZ"/>
</dbReference>
<dbReference type="SUPFAM" id="SSF50156">
    <property type="entry name" value="PDZ domain-like"/>
    <property type="match status" value="1"/>
</dbReference>
<proteinExistence type="predicted"/>
<protein>
    <submittedName>
        <fullName evidence="3">PDZ domain-containing protein</fullName>
    </submittedName>
</protein>
<gene>
    <name evidence="3" type="ORF">FEF09_04210</name>
</gene>
<feature type="domain" description="PDZ" evidence="2">
    <location>
        <begin position="167"/>
        <end position="213"/>
    </location>
</feature>
<comment type="caution">
    <text evidence="3">The sequence shown here is derived from an EMBL/GenBank/DDBJ whole genome shotgun (WGS) entry which is preliminary data.</text>
</comment>
<dbReference type="Pfam" id="PF13180">
    <property type="entry name" value="PDZ_2"/>
    <property type="match status" value="1"/>
</dbReference>
<dbReference type="OrthoDB" id="9781273at2"/>
<reference evidence="3 4" key="1">
    <citation type="submission" date="2019-08" db="EMBL/GenBank/DDBJ databases">
        <title>Whole genome sequencing of chitin degrading bacteria Chitinophaga pinensis YS16.</title>
        <authorList>
            <person name="Singh R.P."/>
            <person name="Manchanda G."/>
            <person name="Maurya I.K."/>
            <person name="Joshi N.K."/>
            <person name="Srivastava A.K."/>
        </authorList>
    </citation>
    <scope>NUCLEOTIDE SEQUENCE [LARGE SCALE GENOMIC DNA]</scope>
    <source>
        <strain evidence="3 4">YS-16</strain>
    </source>
</reference>
<keyword evidence="1" id="KW-0812">Transmembrane</keyword>
<evidence type="ECO:0000313" key="3">
    <source>
        <dbReference type="EMBL" id="TWW01772.1"/>
    </source>
</evidence>
<dbReference type="Proteomes" id="UP000318815">
    <property type="component" value="Unassembled WGS sequence"/>
</dbReference>
<dbReference type="InterPro" id="IPR036034">
    <property type="entry name" value="PDZ_sf"/>
</dbReference>
<feature type="transmembrane region" description="Helical" evidence="1">
    <location>
        <begin position="12"/>
        <end position="32"/>
    </location>
</feature>
<accession>A0A5C6LY78</accession>
<name>A0A5C6LY78_9BACT</name>
<dbReference type="AlphaFoldDB" id="A0A5C6LY78"/>
<organism evidence="3 4">
    <name type="scientific">Chitinophaga pinensis</name>
    <dbReference type="NCBI Taxonomy" id="79329"/>
    <lineage>
        <taxon>Bacteria</taxon>
        <taxon>Pseudomonadati</taxon>
        <taxon>Bacteroidota</taxon>
        <taxon>Chitinophagia</taxon>
        <taxon>Chitinophagales</taxon>
        <taxon>Chitinophagaceae</taxon>
        <taxon>Chitinophaga</taxon>
    </lineage>
</organism>
<keyword evidence="4" id="KW-1185">Reference proteome</keyword>
<dbReference type="SMART" id="SM00228">
    <property type="entry name" value="PDZ"/>
    <property type="match status" value="1"/>
</dbReference>
<evidence type="ECO:0000259" key="2">
    <source>
        <dbReference type="PROSITE" id="PS50106"/>
    </source>
</evidence>
<dbReference type="PROSITE" id="PS50106">
    <property type="entry name" value="PDZ"/>
    <property type="match status" value="1"/>
</dbReference>
<keyword evidence="1" id="KW-1133">Transmembrane helix</keyword>
<dbReference type="EMBL" id="VOHS01000003">
    <property type="protein sequence ID" value="TWW01772.1"/>
    <property type="molecule type" value="Genomic_DNA"/>
</dbReference>